<dbReference type="EMBL" id="QNRK01000004">
    <property type="protein sequence ID" value="RBP16910.1"/>
    <property type="molecule type" value="Genomic_DNA"/>
</dbReference>
<dbReference type="OrthoDB" id="217645at2"/>
<evidence type="ECO:0000256" key="1">
    <source>
        <dbReference type="ARBA" id="ARBA00022801"/>
    </source>
</evidence>
<keyword evidence="3" id="KW-1185">Reference proteome</keyword>
<dbReference type="InterPro" id="IPR029058">
    <property type="entry name" value="AB_hydrolase_fold"/>
</dbReference>
<dbReference type="InterPro" id="IPR010520">
    <property type="entry name" value="FrsA-like"/>
</dbReference>
<dbReference type="Gene3D" id="3.40.50.1820">
    <property type="entry name" value="alpha/beta hydrolase"/>
    <property type="match status" value="1"/>
</dbReference>
<sequence>MITTSRGVAQGWVLDNLLALGGIDVLHPQIAGFFQEHGYARSDVIEAFKNVHSAAMIPKGWGELGEALERKATSYRSHGYDDASANLFMRASMAFARAQYSYFGDDPRRAGFAARARRCVDALSQINPTPIERVEAPFEGRKVITHLHLAAGAEPAPLVLLLPGMDMVKEEWIHVAQRHFVAQGFHAVAIEGPGQGETLTNGLKVTVDNYERAVSAVIDTLIERREIDPDRIVLWGVSMGAYWGLRTAAHERRLKAAGTTVGFYGDVSTLFKRAQPNFKRNFMYMAGYDDEDRFDREFVPKMALVDVVGDITCPVLMGFGEFDELSGVSDALKVFERIKAPKDLLHWEGEFHPLGGVMAEAIGAGRSWLKQALDGKLAKDRDFRAYIRRDGSMDVGTALPSWWPRIGGEG</sequence>
<protein>
    <submittedName>
        <fullName evidence="2">Alpha/beta hydrolase family protein DUF1100</fullName>
    </submittedName>
</protein>
<gene>
    <name evidence="2" type="ORF">DFR50_104190</name>
</gene>
<reference evidence="2 3" key="1">
    <citation type="submission" date="2018-06" db="EMBL/GenBank/DDBJ databases">
        <title>Genomic Encyclopedia of Type Strains, Phase IV (KMG-IV): sequencing the most valuable type-strain genomes for metagenomic binning, comparative biology and taxonomic classification.</title>
        <authorList>
            <person name="Goeker M."/>
        </authorList>
    </citation>
    <scope>NUCLEOTIDE SEQUENCE [LARGE SCALE GENOMIC DNA]</scope>
    <source>
        <strain evidence="2 3">DSM 24875</strain>
    </source>
</reference>
<dbReference type="Proteomes" id="UP000253529">
    <property type="component" value="Unassembled WGS sequence"/>
</dbReference>
<dbReference type="GO" id="GO:0016787">
    <property type="term" value="F:hydrolase activity"/>
    <property type="evidence" value="ECO:0007669"/>
    <property type="project" value="UniProtKB-KW"/>
</dbReference>
<dbReference type="Pfam" id="PF06500">
    <property type="entry name" value="FrsA-like"/>
    <property type="match status" value="1"/>
</dbReference>
<accession>A0A366FS80</accession>
<comment type="caution">
    <text evidence="2">The sequence shown here is derived from an EMBL/GenBank/DDBJ whole genome shotgun (WGS) entry which is preliminary data.</text>
</comment>
<dbReference type="AlphaFoldDB" id="A0A366FS80"/>
<evidence type="ECO:0000313" key="2">
    <source>
        <dbReference type="EMBL" id="RBP16910.1"/>
    </source>
</evidence>
<proteinExistence type="predicted"/>
<dbReference type="PANTHER" id="PTHR22946">
    <property type="entry name" value="DIENELACTONE HYDROLASE DOMAIN-CONTAINING PROTEIN-RELATED"/>
    <property type="match status" value="1"/>
</dbReference>
<keyword evidence="1 2" id="KW-0378">Hydrolase</keyword>
<dbReference type="PANTHER" id="PTHR22946:SF12">
    <property type="entry name" value="CONIDIAL PIGMENT BIOSYNTHESIS PROTEIN AYG1 (AFU_ORTHOLOGUE AFUA_2G17550)"/>
    <property type="match status" value="1"/>
</dbReference>
<organism evidence="2 3">
    <name type="scientific">Roseiarcus fermentans</name>
    <dbReference type="NCBI Taxonomy" id="1473586"/>
    <lineage>
        <taxon>Bacteria</taxon>
        <taxon>Pseudomonadati</taxon>
        <taxon>Pseudomonadota</taxon>
        <taxon>Alphaproteobacteria</taxon>
        <taxon>Hyphomicrobiales</taxon>
        <taxon>Roseiarcaceae</taxon>
        <taxon>Roseiarcus</taxon>
    </lineage>
</organism>
<evidence type="ECO:0000313" key="3">
    <source>
        <dbReference type="Proteomes" id="UP000253529"/>
    </source>
</evidence>
<dbReference type="InterPro" id="IPR050261">
    <property type="entry name" value="FrsA_esterase"/>
</dbReference>
<dbReference type="RefSeq" id="WP_147262658.1">
    <property type="nucleotide sequence ID" value="NZ_QNRK01000004.1"/>
</dbReference>
<name>A0A366FS80_9HYPH</name>
<dbReference type="SUPFAM" id="SSF53474">
    <property type="entry name" value="alpha/beta-Hydrolases"/>
    <property type="match status" value="1"/>
</dbReference>